<comment type="function">
    <text evidence="3">Binds double-stranded RNA.</text>
</comment>
<comment type="caution">
    <text evidence="7">The sequence shown here is derived from an EMBL/GenBank/DDBJ whole genome shotgun (WGS) entry which is preliminary data.</text>
</comment>
<keyword evidence="8" id="KW-1185">Reference proteome</keyword>
<dbReference type="PANTHER" id="PTHR46031:SF36">
    <property type="entry name" value="DOUBLE-STRANDED RNA-BINDING PROTEIN 1"/>
    <property type="match status" value="1"/>
</dbReference>
<feature type="compositionally biased region" description="Low complexity" evidence="5">
    <location>
        <begin position="333"/>
        <end position="344"/>
    </location>
</feature>
<keyword evidence="2 4" id="KW-0694">RNA-binding</keyword>
<evidence type="ECO:0000313" key="8">
    <source>
        <dbReference type="Proteomes" id="UP000823388"/>
    </source>
</evidence>
<dbReference type="AlphaFoldDB" id="A0A8T0SV75"/>
<organism evidence="7 8">
    <name type="scientific">Panicum virgatum</name>
    <name type="common">Blackwell switchgrass</name>
    <dbReference type="NCBI Taxonomy" id="38727"/>
    <lineage>
        <taxon>Eukaryota</taxon>
        <taxon>Viridiplantae</taxon>
        <taxon>Streptophyta</taxon>
        <taxon>Embryophyta</taxon>
        <taxon>Tracheophyta</taxon>
        <taxon>Spermatophyta</taxon>
        <taxon>Magnoliopsida</taxon>
        <taxon>Liliopsida</taxon>
        <taxon>Poales</taxon>
        <taxon>Poaceae</taxon>
        <taxon>PACMAD clade</taxon>
        <taxon>Panicoideae</taxon>
        <taxon>Panicodae</taxon>
        <taxon>Paniceae</taxon>
        <taxon>Panicinae</taxon>
        <taxon>Panicum</taxon>
        <taxon>Panicum sect. Hiantes</taxon>
    </lineage>
</organism>
<feature type="domain" description="DRBM" evidence="6">
    <location>
        <begin position="32"/>
        <end position="100"/>
    </location>
</feature>
<sequence length="407" mass="43463">MKEAETAAAKVALMSLPQEASPPQQSLVPSVSYKNLLQELAQKEGFPLPVYATTSDVSNHSAAFISTVEIQGTTFQGEPGNTKKQAEMNAAKVAFQHFKDRSSMQQGNENMFSGQNIKILSSMQQGTNNLFSGEKIKILEPKLSAPVVSTAKPGKDSDFDAVNHVARSAGSANPLPVAATPQFLDENAQSAMMEVGRLFLPEPSIEVEAMNSSLEVEKLPLLESSRGMEIVDSSLKVDKLSLPEQSMDVKVTDSCLKVDELPIPEPSTEVAVMNSSLQFAEPPIAEPSTEGEVMDSSVKVGELPIPKACSEVEAMVSSQEQTSTVNGHSPLIAPTSTSTLTGPTATMPVSSDRCGCYMSTNRIQVYPRSTDMAIPEGATMLPFSDNNWVAVSLPCGNNNESNLNSAM</sequence>
<dbReference type="InterPro" id="IPR014720">
    <property type="entry name" value="dsRBD_dom"/>
</dbReference>
<proteinExistence type="predicted"/>
<reference evidence="7" key="1">
    <citation type="submission" date="2020-05" db="EMBL/GenBank/DDBJ databases">
        <title>WGS assembly of Panicum virgatum.</title>
        <authorList>
            <person name="Lovell J.T."/>
            <person name="Jenkins J."/>
            <person name="Shu S."/>
            <person name="Juenger T.E."/>
            <person name="Schmutz J."/>
        </authorList>
    </citation>
    <scope>NUCLEOTIDE SEQUENCE</scope>
    <source>
        <strain evidence="7">AP13</strain>
    </source>
</reference>
<evidence type="ECO:0000256" key="1">
    <source>
        <dbReference type="ARBA" id="ARBA00022737"/>
    </source>
</evidence>
<dbReference type="Gene3D" id="3.30.160.20">
    <property type="match status" value="1"/>
</dbReference>
<dbReference type="Pfam" id="PF00035">
    <property type="entry name" value="dsrm"/>
    <property type="match status" value="1"/>
</dbReference>
<name>A0A8T0SV75_PANVG</name>
<gene>
    <name evidence="7" type="ORF">PVAP13_5KG566100</name>
</gene>
<evidence type="ECO:0000256" key="2">
    <source>
        <dbReference type="ARBA" id="ARBA00022884"/>
    </source>
</evidence>
<dbReference type="GO" id="GO:0003723">
    <property type="term" value="F:RNA binding"/>
    <property type="evidence" value="ECO:0007669"/>
    <property type="project" value="UniProtKB-UniRule"/>
</dbReference>
<accession>A0A8T0SV75</accession>
<evidence type="ECO:0000256" key="5">
    <source>
        <dbReference type="SAM" id="MobiDB-lite"/>
    </source>
</evidence>
<dbReference type="PANTHER" id="PTHR46031">
    <property type="match status" value="1"/>
</dbReference>
<feature type="region of interest" description="Disordered" evidence="5">
    <location>
        <begin position="322"/>
        <end position="344"/>
    </location>
</feature>
<evidence type="ECO:0000256" key="4">
    <source>
        <dbReference type="PROSITE-ProRule" id="PRU00266"/>
    </source>
</evidence>
<dbReference type="Proteomes" id="UP000823388">
    <property type="component" value="Chromosome 5K"/>
</dbReference>
<evidence type="ECO:0000259" key="6">
    <source>
        <dbReference type="PROSITE" id="PS50137"/>
    </source>
</evidence>
<dbReference type="PROSITE" id="PS50137">
    <property type="entry name" value="DS_RBD"/>
    <property type="match status" value="1"/>
</dbReference>
<protein>
    <recommendedName>
        <fullName evidence="6">DRBM domain-containing protein</fullName>
    </recommendedName>
</protein>
<evidence type="ECO:0000313" key="7">
    <source>
        <dbReference type="EMBL" id="KAG2601054.1"/>
    </source>
</evidence>
<dbReference type="SUPFAM" id="SSF54768">
    <property type="entry name" value="dsRNA-binding domain-like"/>
    <property type="match status" value="1"/>
</dbReference>
<evidence type="ECO:0000256" key="3">
    <source>
        <dbReference type="ARBA" id="ARBA00037597"/>
    </source>
</evidence>
<keyword evidence="1" id="KW-0677">Repeat</keyword>
<dbReference type="SMART" id="SM00358">
    <property type="entry name" value="DSRM"/>
    <property type="match status" value="1"/>
</dbReference>
<dbReference type="EMBL" id="CM029045">
    <property type="protein sequence ID" value="KAG2601054.1"/>
    <property type="molecule type" value="Genomic_DNA"/>
</dbReference>